<dbReference type="GO" id="GO:0016020">
    <property type="term" value="C:membrane"/>
    <property type="evidence" value="ECO:0007669"/>
    <property type="project" value="UniProtKB-SubCell"/>
</dbReference>
<dbReference type="PANTHER" id="PTHR22811">
    <property type="entry name" value="TRANSMEMBRANE EMP24 DOMAIN-CONTAINING PROTEIN"/>
    <property type="match status" value="1"/>
</dbReference>
<dbReference type="InterPro" id="IPR009038">
    <property type="entry name" value="GOLD_dom"/>
</dbReference>
<comment type="similarity">
    <text evidence="2 8">Belongs to the EMP24/GP25L family.</text>
</comment>
<dbReference type="Pfam" id="PF01105">
    <property type="entry name" value="EMP24_GP25L"/>
    <property type="match status" value="1"/>
</dbReference>
<evidence type="ECO:0000256" key="2">
    <source>
        <dbReference type="ARBA" id="ARBA00007104"/>
    </source>
</evidence>
<reference evidence="12" key="1">
    <citation type="journal article" date="2023" name="G3 (Bethesda)">
        <title>A reference genome for the long-term kleptoplast-retaining sea slug Elysia crispata morphotype clarki.</title>
        <authorList>
            <person name="Eastman K.E."/>
            <person name="Pendleton A.L."/>
            <person name="Shaikh M.A."/>
            <person name="Suttiyut T."/>
            <person name="Ogas R."/>
            <person name="Tomko P."/>
            <person name="Gavelis G."/>
            <person name="Widhalm J.R."/>
            <person name="Wisecaver J.H."/>
        </authorList>
    </citation>
    <scope>NUCLEOTIDE SEQUENCE</scope>
    <source>
        <strain evidence="12">ECLA1</strain>
    </source>
</reference>
<name>A0AAE1EBJ4_9GAST</name>
<dbReference type="InterPro" id="IPR015720">
    <property type="entry name" value="Emp24-like"/>
</dbReference>
<feature type="transmembrane region" description="Helical" evidence="9">
    <location>
        <begin position="190"/>
        <end position="212"/>
    </location>
</feature>
<evidence type="ECO:0000256" key="7">
    <source>
        <dbReference type="ARBA" id="ARBA00037847"/>
    </source>
</evidence>
<dbReference type="SMART" id="SM01190">
    <property type="entry name" value="EMP24_GP25L"/>
    <property type="match status" value="1"/>
</dbReference>
<dbReference type="Gene3D" id="2.60.120.680">
    <property type="entry name" value="GOLD domain"/>
    <property type="match status" value="1"/>
</dbReference>
<gene>
    <name evidence="12" type="ORF">RRG08_053090</name>
</gene>
<comment type="caution">
    <text evidence="12">The sequence shown here is derived from an EMBL/GenBank/DDBJ whole genome shotgun (WGS) entry which is preliminary data.</text>
</comment>
<evidence type="ECO:0000256" key="9">
    <source>
        <dbReference type="SAM" id="Phobius"/>
    </source>
</evidence>
<evidence type="ECO:0000313" key="12">
    <source>
        <dbReference type="EMBL" id="KAK3801451.1"/>
    </source>
</evidence>
<organism evidence="12 13">
    <name type="scientific">Elysia crispata</name>
    <name type="common">lettuce slug</name>
    <dbReference type="NCBI Taxonomy" id="231223"/>
    <lineage>
        <taxon>Eukaryota</taxon>
        <taxon>Metazoa</taxon>
        <taxon>Spiralia</taxon>
        <taxon>Lophotrochozoa</taxon>
        <taxon>Mollusca</taxon>
        <taxon>Gastropoda</taxon>
        <taxon>Heterobranchia</taxon>
        <taxon>Euthyneura</taxon>
        <taxon>Panpulmonata</taxon>
        <taxon>Sacoglossa</taxon>
        <taxon>Placobranchoidea</taxon>
        <taxon>Plakobranchidae</taxon>
        <taxon>Elysia</taxon>
    </lineage>
</organism>
<evidence type="ECO:0000256" key="5">
    <source>
        <dbReference type="ARBA" id="ARBA00022989"/>
    </source>
</evidence>
<comment type="subcellular location">
    <subcellularLocation>
        <location evidence="7">Endomembrane system</location>
        <topology evidence="7">Single-pass membrane protein</topology>
    </subcellularLocation>
    <subcellularLocation>
        <location evidence="1 8">Membrane</location>
        <topology evidence="1 8">Single-pass type I membrane protein</topology>
    </subcellularLocation>
</comment>
<protein>
    <recommendedName>
        <fullName evidence="11">GOLD domain-containing protein</fullName>
    </recommendedName>
</protein>
<evidence type="ECO:0000313" key="13">
    <source>
        <dbReference type="Proteomes" id="UP001283361"/>
    </source>
</evidence>
<evidence type="ECO:0000256" key="1">
    <source>
        <dbReference type="ARBA" id="ARBA00004479"/>
    </source>
</evidence>
<feature type="domain" description="GOLD" evidence="11">
    <location>
        <begin position="34"/>
        <end position="116"/>
    </location>
</feature>
<proteinExistence type="inferred from homology"/>
<evidence type="ECO:0000256" key="10">
    <source>
        <dbReference type="SAM" id="SignalP"/>
    </source>
</evidence>
<keyword evidence="4 10" id="KW-0732">Signal</keyword>
<accession>A0AAE1EBJ4</accession>
<dbReference type="SUPFAM" id="SSF101576">
    <property type="entry name" value="Supernatant protein factor (SPF), C-terminal domain"/>
    <property type="match status" value="1"/>
</dbReference>
<dbReference type="GO" id="GO:0012505">
    <property type="term" value="C:endomembrane system"/>
    <property type="evidence" value="ECO:0007669"/>
    <property type="project" value="UniProtKB-SubCell"/>
</dbReference>
<dbReference type="InterPro" id="IPR036598">
    <property type="entry name" value="GOLD_dom_sf"/>
</dbReference>
<keyword evidence="3 8" id="KW-0812">Transmembrane</keyword>
<dbReference type="PROSITE" id="PS50866">
    <property type="entry name" value="GOLD"/>
    <property type="match status" value="1"/>
</dbReference>
<evidence type="ECO:0000256" key="6">
    <source>
        <dbReference type="ARBA" id="ARBA00023136"/>
    </source>
</evidence>
<dbReference type="Proteomes" id="UP001283361">
    <property type="component" value="Unassembled WGS sequence"/>
</dbReference>
<evidence type="ECO:0000256" key="8">
    <source>
        <dbReference type="RuleBase" id="RU003827"/>
    </source>
</evidence>
<feature type="chain" id="PRO_5042008388" description="GOLD domain-containing protein" evidence="10">
    <location>
        <begin position="21"/>
        <end position="231"/>
    </location>
</feature>
<dbReference type="EMBL" id="JAWDGP010000312">
    <property type="protein sequence ID" value="KAK3801451.1"/>
    <property type="molecule type" value="Genomic_DNA"/>
</dbReference>
<evidence type="ECO:0000256" key="4">
    <source>
        <dbReference type="ARBA" id="ARBA00022729"/>
    </source>
</evidence>
<evidence type="ECO:0000259" key="11">
    <source>
        <dbReference type="PROSITE" id="PS50866"/>
    </source>
</evidence>
<keyword evidence="5 9" id="KW-1133">Transmembrane helix</keyword>
<dbReference type="AlphaFoldDB" id="A0AAE1EBJ4"/>
<keyword evidence="13" id="KW-1185">Reference proteome</keyword>
<feature type="signal peptide" evidence="10">
    <location>
        <begin position="1"/>
        <end position="20"/>
    </location>
</feature>
<sequence>MDRCFPYLLCLAGLLSFVVCSEIDLTVDIPAGRQECFWQELPASTTCEIDYQVIDGGDMDISVYVAGPEGRVIYMEQRKAENVIKFTSEGKGDYKICFDNSFSTFSNKVVFFEIFIEDGQSDDDDDEDHKLAMREDYKAMESQLDMTVEQFLGILDRSKKNLERSVQVQTLIRIHEAKDRNTQEANFFRVNFFSCFQLAVMMVVGLGQVIMIRSLFQDRRSVSGASLRART</sequence>
<keyword evidence="6 9" id="KW-0472">Membrane</keyword>
<evidence type="ECO:0000256" key="3">
    <source>
        <dbReference type="ARBA" id="ARBA00022692"/>
    </source>
</evidence>